<reference evidence="1" key="1">
    <citation type="submission" date="2014-12" db="EMBL/GenBank/DDBJ databases">
        <title>Insight into the proteome of Arion vulgaris.</title>
        <authorList>
            <person name="Aradska J."/>
            <person name="Bulat T."/>
            <person name="Smidak R."/>
            <person name="Sarate P."/>
            <person name="Gangsoo J."/>
            <person name="Sialana F."/>
            <person name="Bilban M."/>
            <person name="Lubec G."/>
        </authorList>
    </citation>
    <scope>NUCLEOTIDE SEQUENCE</scope>
    <source>
        <tissue evidence="1">Skin</tissue>
    </source>
</reference>
<proteinExistence type="predicted"/>
<feature type="non-terminal residue" evidence="1">
    <location>
        <position position="1"/>
    </location>
</feature>
<sequence>FELQKPLYTSESKPLSSTSICESLCRLYHHNMTAENLHTTFRKAGIFPFNPSVCQENFVEAAIPTDSGHSSKDSSLVSNDLTLRLRTCHDDDAMEDNHMSEDRDLF</sequence>
<gene>
    <name evidence="1" type="primary">ORF21587</name>
</gene>
<dbReference type="AlphaFoldDB" id="A0A0B6YCS3"/>
<evidence type="ECO:0000313" key="1">
    <source>
        <dbReference type="EMBL" id="CEK53934.1"/>
    </source>
</evidence>
<dbReference type="EMBL" id="HACG01007069">
    <property type="protein sequence ID" value="CEK53934.1"/>
    <property type="molecule type" value="Transcribed_RNA"/>
</dbReference>
<name>A0A0B6YCS3_9EUPU</name>
<protein>
    <submittedName>
        <fullName evidence="1">Uncharacterized protein</fullName>
    </submittedName>
</protein>
<organism evidence="1">
    <name type="scientific">Arion vulgaris</name>
    <dbReference type="NCBI Taxonomy" id="1028688"/>
    <lineage>
        <taxon>Eukaryota</taxon>
        <taxon>Metazoa</taxon>
        <taxon>Spiralia</taxon>
        <taxon>Lophotrochozoa</taxon>
        <taxon>Mollusca</taxon>
        <taxon>Gastropoda</taxon>
        <taxon>Heterobranchia</taxon>
        <taxon>Euthyneura</taxon>
        <taxon>Panpulmonata</taxon>
        <taxon>Eupulmonata</taxon>
        <taxon>Stylommatophora</taxon>
        <taxon>Helicina</taxon>
        <taxon>Arionoidea</taxon>
        <taxon>Arionidae</taxon>
        <taxon>Arion</taxon>
    </lineage>
</organism>
<accession>A0A0B6YCS3</accession>